<feature type="transmembrane region" description="Helical" evidence="4">
    <location>
        <begin position="275"/>
        <end position="295"/>
    </location>
</feature>
<dbReference type="PANTHER" id="PTHR43596:SF1">
    <property type="entry name" value="ADP,ATP CARRIER PROTEIN"/>
    <property type="match status" value="1"/>
</dbReference>
<dbReference type="InterPro" id="IPR011701">
    <property type="entry name" value="MFS"/>
</dbReference>
<reference evidence="5" key="1">
    <citation type="journal article" date="2014" name="Int. J. Syst. Evol. Microbiol.">
        <title>Complete genome sequence of Corynebacterium casei LMG S-19264T (=DSM 44701T), isolated from a smear-ripened cheese.</title>
        <authorList>
            <consortium name="US DOE Joint Genome Institute (JGI-PGF)"/>
            <person name="Walter F."/>
            <person name="Albersmeier A."/>
            <person name="Kalinowski J."/>
            <person name="Ruckert C."/>
        </authorList>
    </citation>
    <scope>NUCLEOTIDE SEQUENCE</scope>
    <source>
        <strain evidence="5">KCTC 12711</strain>
    </source>
</reference>
<dbReference type="PANTHER" id="PTHR43596">
    <property type="entry name" value="ADP,ATP CARRIER PROTEIN"/>
    <property type="match status" value="1"/>
</dbReference>
<dbReference type="Proteomes" id="UP000614811">
    <property type="component" value="Unassembled WGS sequence"/>
</dbReference>
<proteinExistence type="predicted"/>
<sequence length="434" mass="48452">MSNITQLLNRLVSVKSKEISALLISCGYFYLILCAYYIIRPIRSEMAIANGVVNIQWLMVMTFLVLIAITPVFGWVTTRFRTQQFLAYCTLFFASHLVIFYFLFNVDARSIWVTRAFFVWVNVFNMFIVSLFWSFMNDVYSREQASRLFAFIAAGGTAGAISGPIITTFLVTRLGLAPLLLISGSLLCVSVLTINWLTNWQNDEFSKEPTTHTVKNRALKGSVWGGITLILRNQYLLGICLLIALYAISITFIEIQQATLIERNYADPELRTRLFSSVDLAANVLALLLQLFVTAHMIKKWGFRATLLFVPLGITIGFGVMTALPILGVMVAVEVFRRSGDYAIMKPTREMLFSVVSREEKYKAKNFIDTTILRGGNMASAFAFSGVRALGVGAVGIAGISLFLGLAWCAVAFLLGSEYQRRTSESSTKKSQNT</sequence>
<organism evidence="5 6">
    <name type="scientific">Arenicella chitinivorans</name>
    <dbReference type="NCBI Taxonomy" id="1329800"/>
    <lineage>
        <taxon>Bacteria</taxon>
        <taxon>Pseudomonadati</taxon>
        <taxon>Pseudomonadota</taxon>
        <taxon>Gammaproteobacteria</taxon>
        <taxon>Arenicellales</taxon>
        <taxon>Arenicellaceae</taxon>
        <taxon>Arenicella</taxon>
    </lineage>
</organism>
<evidence type="ECO:0000313" key="6">
    <source>
        <dbReference type="Proteomes" id="UP000614811"/>
    </source>
</evidence>
<dbReference type="SUPFAM" id="SSF103473">
    <property type="entry name" value="MFS general substrate transporter"/>
    <property type="match status" value="1"/>
</dbReference>
<evidence type="ECO:0000256" key="2">
    <source>
        <dbReference type="ARBA" id="ARBA00022989"/>
    </source>
</evidence>
<dbReference type="InterPro" id="IPR036259">
    <property type="entry name" value="MFS_trans_sf"/>
</dbReference>
<feature type="transmembrane region" description="Helical" evidence="4">
    <location>
        <begin position="176"/>
        <end position="197"/>
    </location>
</feature>
<feature type="transmembrane region" description="Helical" evidence="4">
    <location>
        <begin position="148"/>
        <end position="170"/>
    </location>
</feature>
<comment type="caution">
    <text evidence="5">The sequence shown here is derived from an EMBL/GenBank/DDBJ whole genome shotgun (WGS) entry which is preliminary data.</text>
</comment>
<feature type="transmembrane region" description="Helical" evidence="4">
    <location>
        <begin position="51"/>
        <end position="73"/>
    </location>
</feature>
<protein>
    <submittedName>
        <fullName evidence="5">MFS transporter</fullName>
    </submittedName>
</protein>
<evidence type="ECO:0000313" key="5">
    <source>
        <dbReference type="EMBL" id="GGZ98491.1"/>
    </source>
</evidence>
<keyword evidence="6" id="KW-1185">Reference proteome</keyword>
<feature type="transmembrane region" description="Helical" evidence="4">
    <location>
        <begin position="235"/>
        <end position="255"/>
    </location>
</feature>
<feature type="transmembrane region" description="Helical" evidence="4">
    <location>
        <begin position="21"/>
        <end position="39"/>
    </location>
</feature>
<dbReference type="Pfam" id="PF07690">
    <property type="entry name" value="MFS_1"/>
    <property type="match status" value="1"/>
</dbReference>
<dbReference type="RefSeq" id="WP_189398304.1">
    <property type="nucleotide sequence ID" value="NZ_BMXA01000001.1"/>
</dbReference>
<evidence type="ECO:0000256" key="3">
    <source>
        <dbReference type="ARBA" id="ARBA00023136"/>
    </source>
</evidence>
<feature type="transmembrane region" description="Helical" evidence="4">
    <location>
        <begin position="307"/>
        <end position="333"/>
    </location>
</feature>
<keyword evidence="2 4" id="KW-1133">Transmembrane helix</keyword>
<accession>A0A918RHM4</accession>
<keyword evidence="3 4" id="KW-0472">Membrane</keyword>
<evidence type="ECO:0000256" key="4">
    <source>
        <dbReference type="SAM" id="Phobius"/>
    </source>
</evidence>
<gene>
    <name evidence="5" type="ORF">GCM10008090_03720</name>
</gene>
<dbReference type="Gene3D" id="1.20.1250.20">
    <property type="entry name" value="MFS general substrate transporter like domains"/>
    <property type="match status" value="1"/>
</dbReference>
<dbReference type="AlphaFoldDB" id="A0A918RHM4"/>
<feature type="transmembrane region" description="Helical" evidence="4">
    <location>
        <begin position="116"/>
        <end position="136"/>
    </location>
</feature>
<dbReference type="GO" id="GO:0022857">
    <property type="term" value="F:transmembrane transporter activity"/>
    <property type="evidence" value="ECO:0007669"/>
    <property type="project" value="InterPro"/>
</dbReference>
<dbReference type="EMBL" id="BMXA01000001">
    <property type="protein sequence ID" value="GGZ98491.1"/>
    <property type="molecule type" value="Genomic_DNA"/>
</dbReference>
<name>A0A918RHM4_9GAMM</name>
<reference evidence="5" key="2">
    <citation type="submission" date="2020-09" db="EMBL/GenBank/DDBJ databases">
        <authorList>
            <person name="Sun Q."/>
            <person name="Kim S."/>
        </authorList>
    </citation>
    <scope>NUCLEOTIDE SEQUENCE</scope>
    <source>
        <strain evidence="5">KCTC 12711</strain>
    </source>
</reference>
<feature type="transmembrane region" description="Helical" evidence="4">
    <location>
        <begin position="390"/>
        <end position="415"/>
    </location>
</feature>
<evidence type="ECO:0000256" key="1">
    <source>
        <dbReference type="ARBA" id="ARBA00022692"/>
    </source>
</evidence>
<feature type="transmembrane region" description="Helical" evidence="4">
    <location>
        <begin position="85"/>
        <end position="104"/>
    </location>
</feature>
<keyword evidence="1 4" id="KW-0812">Transmembrane</keyword>